<evidence type="ECO:0000256" key="1">
    <source>
        <dbReference type="SAM" id="MobiDB-lite"/>
    </source>
</evidence>
<keyword evidence="3" id="KW-1185">Reference proteome</keyword>
<sequence length="110" mass="12457">MLWFKVVNKPYLLSVKVRTKKLCQERQRRMPQLRRSKQDAAIGSLLTSTQQMPSLSTTHPNGAEGGDKDDGGDKDEHEGRSEDKEDEDNGDDQMEGLTPQVVHRNLARSH</sequence>
<gene>
    <name evidence="2" type="ORF">Golob_023258</name>
</gene>
<feature type="region of interest" description="Disordered" evidence="1">
    <location>
        <begin position="25"/>
        <end position="110"/>
    </location>
</feature>
<dbReference type="AlphaFoldDB" id="A0A7J8LJ26"/>
<dbReference type="EMBL" id="JABEZX010000003">
    <property type="protein sequence ID" value="MBA0552451.1"/>
    <property type="molecule type" value="Genomic_DNA"/>
</dbReference>
<organism evidence="2 3">
    <name type="scientific">Gossypium lobatum</name>
    <dbReference type="NCBI Taxonomy" id="34289"/>
    <lineage>
        <taxon>Eukaryota</taxon>
        <taxon>Viridiplantae</taxon>
        <taxon>Streptophyta</taxon>
        <taxon>Embryophyta</taxon>
        <taxon>Tracheophyta</taxon>
        <taxon>Spermatophyta</taxon>
        <taxon>Magnoliopsida</taxon>
        <taxon>eudicotyledons</taxon>
        <taxon>Gunneridae</taxon>
        <taxon>Pentapetalae</taxon>
        <taxon>rosids</taxon>
        <taxon>malvids</taxon>
        <taxon>Malvales</taxon>
        <taxon>Malvaceae</taxon>
        <taxon>Malvoideae</taxon>
        <taxon>Gossypium</taxon>
    </lineage>
</organism>
<evidence type="ECO:0000313" key="2">
    <source>
        <dbReference type="EMBL" id="MBA0552451.1"/>
    </source>
</evidence>
<name>A0A7J8LJ26_9ROSI</name>
<feature type="compositionally biased region" description="Polar residues" evidence="1">
    <location>
        <begin position="45"/>
        <end position="60"/>
    </location>
</feature>
<feature type="compositionally biased region" description="Acidic residues" evidence="1">
    <location>
        <begin position="84"/>
        <end position="94"/>
    </location>
</feature>
<feature type="compositionally biased region" description="Basic and acidic residues" evidence="1">
    <location>
        <begin position="65"/>
        <end position="83"/>
    </location>
</feature>
<evidence type="ECO:0000313" key="3">
    <source>
        <dbReference type="Proteomes" id="UP000593572"/>
    </source>
</evidence>
<proteinExistence type="predicted"/>
<dbReference type="Proteomes" id="UP000593572">
    <property type="component" value="Unassembled WGS sequence"/>
</dbReference>
<comment type="caution">
    <text evidence="2">The sequence shown here is derived from an EMBL/GenBank/DDBJ whole genome shotgun (WGS) entry which is preliminary data.</text>
</comment>
<protein>
    <submittedName>
        <fullName evidence="2">Uncharacterized protein</fullName>
    </submittedName>
</protein>
<accession>A0A7J8LJ26</accession>
<reference evidence="2 3" key="1">
    <citation type="journal article" date="2019" name="Genome Biol. Evol.">
        <title>Insights into the evolution of the New World diploid cottons (Gossypium, subgenus Houzingenia) based on genome sequencing.</title>
        <authorList>
            <person name="Grover C.E."/>
            <person name="Arick M.A. 2nd"/>
            <person name="Thrash A."/>
            <person name="Conover J.L."/>
            <person name="Sanders W.S."/>
            <person name="Peterson D.G."/>
            <person name="Frelichowski J.E."/>
            <person name="Scheffler J.A."/>
            <person name="Scheffler B.E."/>
            <person name="Wendel J.F."/>
        </authorList>
    </citation>
    <scope>NUCLEOTIDE SEQUENCE [LARGE SCALE GENOMIC DNA]</scope>
    <source>
        <strain evidence="2">157</strain>
        <tissue evidence="2">Leaf</tissue>
    </source>
</reference>